<dbReference type="InterPro" id="IPR014476">
    <property type="entry name" value="AHL15-29"/>
</dbReference>
<dbReference type="CDD" id="cd11378">
    <property type="entry name" value="DUF296"/>
    <property type="match status" value="1"/>
</dbReference>
<evidence type="ECO:0000259" key="6">
    <source>
        <dbReference type="PROSITE" id="PS51742"/>
    </source>
</evidence>
<evidence type="ECO:0000313" key="7">
    <source>
        <dbReference type="Proteomes" id="UP000087171"/>
    </source>
</evidence>
<dbReference type="PaxDb" id="3827-XP_004490771.1"/>
<keyword evidence="2" id="KW-0238">DNA-binding</keyword>
<sequence>MSAPNSNNQSSDKRPITFDNSTTVGAKRVHMDSQTTNENFMLPPETEEDLIESSTMMKPPVILNENIEAFIEPILIEISCGEDIVESLINLARFHQAGIVVLSGLGPVTDVTLLHPLTHTPAFPIQGPFNMLSLSGTYINPNCGYIPPRFIINPPCSSFSVFLDGTRRQVFGGVIGGRVMSAGSVVVSVALIKSFEFHRLIQINGQVREFEGDDSTYGGLIPTHFAPNNNAFMASGSGGVGPSQTEMNQQMLSSSFPMDLNVMQWNHSTRTDHNESQPKDS</sequence>
<reference evidence="8" key="2">
    <citation type="submission" date="2025-08" db="UniProtKB">
        <authorList>
            <consortium name="RefSeq"/>
        </authorList>
    </citation>
    <scope>IDENTIFICATION</scope>
    <source>
        <tissue evidence="8">Etiolated seedlings</tissue>
    </source>
</reference>
<feature type="domain" description="PPC" evidence="6">
    <location>
        <begin position="68"/>
        <end position="213"/>
    </location>
</feature>
<dbReference type="GO" id="GO:0003680">
    <property type="term" value="F:minor groove of adenine-thymine-rich DNA binding"/>
    <property type="evidence" value="ECO:0007669"/>
    <property type="project" value="InterPro"/>
</dbReference>
<dbReference type="Gene3D" id="3.30.1330.80">
    <property type="entry name" value="Hypothetical protein, similar to alpha- acetolactate decarboxylase, domain 2"/>
    <property type="match status" value="1"/>
</dbReference>
<dbReference type="PANTHER" id="PTHR31100">
    <property type="entry name" value="AT-HOOK MOTIF NUCLEAR-LOCALIZED PROTEIN 15"/>
    <property type="match status" value="1"/>
</dbReference>
<evidence type="ECO:0000256" key="4">
    <source>
        <dbReference type="ARBA" id="ARBA00023242"/>
    </source>
</evidence>
<dbReference type="Pfam" id="PF03479">
    <property type="entry name" value="PCC"/>
    <property type="match status" value="1"/>
</dbReference>
<dbReference type="eggNOG" id="ENOG502RXY1">
    <property type="taxonomic scope" value="Eukaryota"/>
</dbReference>
<gene>
    <name evidence="8" type="primary">LOC101511090</name>
</gene>
<protein>
    <submittedName>
        <fullName evidence="8">AT-hook motif nuclear-localized protein 17-like</fullName>
    </submittedName>
</protein>
<dbReference type="OrthoDB" id="1911285at2759"/>
<feature type="compositionally biased region" description="Polar residues" evidence="5">
    <location>
        <begin position="1"/>
        <end position="10"/>
    </location>
</feature>
<dbReference type="AlphaFoldDB" id="A0A1S2XKL0"/>
<evidence type="ECO:0000256" key="2">
    <source>
        <dbReference type="ARBA" id="ARBA00023125"/>
    </source>
</evidence>
<dbReference type="Proteomes" id="UP000087171">
    <property type="component" value="Chromosome Ca2"/>
</dbReference>
<organism evidence="7 8">
    <name type="scientific">Cicer arietinum</name>
    <name type="common">Chickpea</name>
    <name type="synonym">Garbanzo</name>
    <dbReference type="NCBI Taxonomy" id="3827"/>
    <lineage>
        <taxon>Eukaryota</taxon>
        <taxon>Viridiplantae</taxon>
        <taxon>Streptophyta</taxon>
        <taxon>Embryophyta</taxon>
        <taxon>Tracheophyta</taxon>
        <taxon>Spermatophyta</taxon>
        <taxon>Magnoliopsida</taxon>
        <taxon>eudicotyledons</taxon>
        <taxon>Gunneridae</taxon>
        <taxon>Pentapetalae</taxon>
        <taxon>rosids</taxon>
        <taxon>fabids</taxon>
        <taxon>Fabales</taxon>
        <taxon>Fabaceae</taxon>
        <taxon>Papilionoideae</taxon>
        <taxon>50 kb inversion clade</taxon>
        <taxon>NPAAA clade</taxon>
        <taxon>Hologalegina</taxon>
        <taxon>IRL clade</taxon>
        <taxon>Cicereae</taxon>
        <taxon>Cicer</taxon>
    </lineage>
</organism>
<keyword evidence="3" id="KW-0804">Transcription</keyword>
<keyword evidence="1" id="KW-0805">Transcription regulation</keyword>
<keyword evidence="4" id="KW-0539">Nucleus</keyword>
<feature type="region of interest" description="Disordered" evidence="5">
    <location>
        <begin position="1"/>
        <end position="40"/>
    </location>
</feature>
<accession>A0A1S2XKL0</accession>
<dbReference type="InterPro" id="IPR005175">
    <property type="entry name" value="PPC_dom"/>
</dbReference>
<dbReference type="GO" id="GO:0003700">
    <property type="term" value="F:DNA-binding transcription factor activity"/>
    <property type="evidence" value="ECO:0007669"/>
    <property type="project" value="TreeGrafter"/>
</dbReference>
<name>A0A1S2XKL0_CICAR</name>
<dbReference type="PANTHER" id="PTHR31100:SF63">
    <property type="entry name" value="AT-HOOK MOTIF NUCLEAR-LOCALIZED PROTEIN"/>
    <property type="match status" value="1"/>
</dbReference>
<dbReference type="GO" id="GO:0005634">
    <property type="term" value="C:nucleus"/>
    <property type="evidence" value="ECO:0007669"/>
    <property type="project" value="TreeGrafter"/>
</dbReference>
<evidence type="ECO:0000313" key="8">
    <source>
        <dbReference type="RefSeq" id="XP_004490771.1"/>
    </source>
</evidence>
<evidence type="ECO:0000256" key="1">
    <source>
        <dbReference type="ARBA" id="ARBA00023015"/>
    </source>
</evidence>
<dbReference type="SUPFAM" id="SSF117856">
    <property type="entry name" value="AF0104/ALDC/Ptd012-like"/>
    <property type="match status" value="1"/>
</dbReference>
<dbReference type="STRING" id="3827.A0A1S2XKL0"/>
<dbReference type="PROSITE" id="PS51742">
    <property type="entry name" value="PPC"/>
    <property type="match status" value="1"/>
</dbReference>
<evidence type="ECO:0000256" key="5">
    <source>
        <dbReference type="SAM" id="MobiDB-lite"/>
    </source>
</evidence>
<dbReference type="RefSeq" id="XP_004490771.1">
    <property type="nucleotide sequence ID" value="XM_004490714.1"/>
</dbReference>
<keyword evidence="7" id="KW-1185">Reference proteome</keyword>
<proteinExistence type="predicted"/>
<evidence type="ECO:0000256" key="3">
    <source>
        <dbReference type="ARBA" id="ARBA00023163"/>
    </source>
</evidence>
<reference evidence="7" key="1">
    <citation type="journal article" date="2013" name="Nat. Biotechnol.">
        <title>Draft genome sequence of chickpea (Cicer arietinum) provides a resource for trait improvement.</title>
        <authorList>
            <person name="Varshney R.K."/>
            <person name="Song C."/>
            <person name="Saxena R.K."/>
            <person name="Azam S."/>
            <person name="Yu S."/>
            <person name="Sharpe A.G."/>
            <person name="Cannon S."/>
            <person name="Baek J."/>
            <person name="Rosen B.D."/>
            <person name="Tar'an B."/>
            <person name="Millan T."/>
            <person name="Zhang X."/>
            <person name="Ramsay L.D."/>
            <person name="Iwata A."/>
            <person name="Wang Y."/>
            <person name="Nelson W."/>
            <person name="Farmer A.D."/>
            <person name="Gaur P.M."/>
            <person name="Soderlund C."/>
            <person name="Penmetsa R.V."/>
            <person name="Xu C."/>
            <person name="Bharti A.K."/>
            <person name="He W."/>
            <person name="Winter P."/>
            <person name="Zhao S."/>
            <person name="Hane J.K."/>
            <person name="Carrasquilla-Garcia N."/>
            <person name="Condie J.A."/>
            <person name="Upadhyaya H.D."/>
            <person name="Luo M.C."/>
            <person name="Thudi M."/>
            <person name="Gowda C.L."/>
            <person name="Singh N.P."/>
            <person name="Lichtenzveig J."/>
            <person name="Gali K.K."/>
            <person name="Rubio J."/>
            <person name="Nadarajan N."/>
            <person name="Dolezel J."/>
            <person name="Bansal K.C."/>
            <person name="Xu X."/>
            <person name="Edwards D."/>
            <person name="Zhang G."/>
            <person name="Kahl G."/>
            <person name="Gil J."/>
            <person name="Singh K.B."/>
            <person name="Datta S.K."/>
            <person name="Jackson S.A."/>
            <person name="Wang J."/>
            <person name="Cook D.R."/>
        </authorList>
    </citation>
    <scope>NUCLEOTIDE SEQUENCE [LARGE SCALE GENOMIC DNA]</scope>
    <source>
        <strain evidence="7">cv. CDC Frontier</strain>
    </source>
</reference>